<keyword evidence="2" id="KW-1185">Reference proteome</keyword>
<sequence>MTERPSPHRAQQGQSHVYVLRFRKEGEHPEVWHASVHDGVNHTRRYFDTFDALIEHLFAVMASQ</sequence>
<comment type="caution">
    <text evidence="1">The sequence shown here is derived from an EMBL/GenBank/DDBJ whole genome shotgun (WGS) entry which is preliminary data.</text>
</comment>
<dbReference type="RefSeq" id="WP_184132227.1">
    <property type="nucleotide sequence ID" value="NZ_JACHFL010000005.1"/>
</dbReference>
<dbReference type="EMBL" id="JACHFL010000005">
    <property type="protein sequence ID" value="MBB5363407.1"/>
    <property type="molecule type" value="Genomic_DNA"/>
</dbReference>
<gene>
    <name evidence="1" type="ORF">HNQ08_002505</name>
</gene>
<accession>A0A7W8NGY0</accession>
<evidence type="ECO:0000313" key="1">
    <source>
        <dbReference type="EMBL" id="MBB5363407.1"/>
    </source>
</evidence>
<reference evidence="1 2" key="1">
    <citation type="submission" date="2020-08" db="EMBL/GenBank/DDBJ databases">
        <title>Genomic Encyclopedia of Type Strains, Phase IV (KMG-IV): sequencing the most valuable type-strain genomes for metagenomic binning, comparative biology and taxonomic classification.</title>
        <authorList>
            <person name="Goeker M."/>
        </authorList>
    </citation>
    <scope>NUCLEOTIDE SEQUENCE [LARGE SCALE GENOMIC DNA]</scope>
    <source>
        <strain evidence="1 2">DSM 27939</strain>
    </source>
</reference>
<name>A0A7W8NGY0_9DEIO</name>
<proteinExistence type="predicted"/>
<evidence type="ECO:0000313" key="2">
    <source>
        <dbReference type="Proteomes" id="UP000552709"/>
    </source>
</evidence>
<dbReference type="Proteomes" id="UP000552709">
    <property type="component" value="Unassembled WGS sequence"/>
</dbReference>
<protein>
    <submittedName>
        <fullName evidence="1">Uncharacterized protein</fullName>
    </submittedName>
</protein>
<dbReference type="AlphaFoldDB" id="A0A7W8NGY0"/>
<organism evidence="1 2">
    <name type="scientific">Deinococcus humi</name>
    <dbReference type="NCBI Taxonomy" id="662880"/>
    <lineage>
        <taxon>Bacteria</taxon>
        <taxon>Thermotogati</taxon>
        <taxon>Deinococcota</taxon>
        <taxon>Deinococci</taxon>
        <taxon>Deinococcales</taxon>
        <taxon>Deinococcaceae</taxon>
        <taxon>Deinococcus</taxon>
    </lineage>
</organism>